<accession>A0A1M4WZV1</accession>
<evidence type="ECO:0000256" key="3">
    <source>
        <dbReference type="ARBA" id="ARBA00022982"/>
    </source>
</evidence>
<organism evidence="11 12">
    <name type="scientific">Ferrithrix thermotolerans DSM 19514</name>
    <dbReference type="NCBI Taxonomy" id="1121881"/>
    <lineage>
        <taxon>Bacteria</taxon>
        <taxon>Bacillati</taxon>
        <taxon>Actinomycetota</taxon>
        <taxon>Acidimicrobiia</taxon>
        <taxon>Acidimicrobiales</taxon>
        <taxon>Acidimicrobiaceae</taxon>
        <taxon>Ferrithrix</taxon>
    </lineage>
</organism>
<dbReference type="InterPro" id="IPR017937">
    <property type="entry name" value="Thioredoxin_CS"/>
</dbReference>
<feature type="active site" description="Nucleophile" evidence="8">
    <location>
        <position position="34"/>
    </location>
</feature>
<keyword evidence="12" id="KW-1185">Reference proteome</keyword>
<gene>
    <name evidence="11" type="ORF">SAMN02745225_01850</name>
</gene>
<dbReference type="PANTHER" id="PTHR45663:SF11">
    <property type="entry name" value="GEO12009P1"/>
    <property type="match status" value="1"/>
</dbReference>
<feature type="domain" description="Thioredoxin" evidence="10">
    <location>
        <begin position="1"/>
        <end position="110"/>
    </location>
</feature>
<evidence type="ECO:0000256" key="5">
    <source>
        <dbReference type="ARBA" id="ARBA00023284"/>
    </source>
</evidence>
<dbReference type="PROSITE" id="PS00194">
    <property type="entry name" value="THIOREDOXIN_1"/>
    <property type="match status" value="1"/>
</dbReference>
<dbReference type="InterPro" id="IPR005746">
    <property type="entry name" value="Thioredoxin"/>
</dbReference>
<dbReference type="STRING" id="1121881.SAMN02745225_01850"/>
<evidence type="ECO:0000256" key="4">
    <source>
        <dbReference type="ARBA" id="ARBA00023157"/>
    </source>
</evidence>
<dbReference type="PROSITE" id="PS51352">
    <property type="entry name" value="THIOREDOXIN_2"/>
    <property type="match status" value="1"/>
</dbReference>
<feature type="site" description="Contributes to redox potential value" evidence="8">
    <location>
        <position position="36"/>
    </location>
</feature>
<evidence type="ECO:0000256" key="8">
    <source>
        <dbReference type="PIRSR" id="PIRSR000077-1"/>
    </source>
</evidence>
<sequence>MTKPNIAQLNDTNFDEYIKTAEKPVLVDFWAEWCGPCKMIAPILEQIAAEEEARVGIAKLNVDDSLEVARRYEVMSIPTLILFKDGKVAKRIVGAMPKSSLLRELNPHLS</sequence>
<protein>
    <recommendedName>
        <fullName evidence="6 7">Thioredoxin</fullName>
    </recommendedName>
</protein>
<evidence type="ECO:0000256" key="1">
    <source>
        <dbReference type="ARBA" id="ARBA00008987"/>
    </source>
</evidence>
<evidence type="ECO:0000313" key="11">
    <source>
        <dbReference type="EMBL" id="SHE86791.1"/>
    </source>
</evidence>
<evidence type="ECO:0000256" key="2">
    <source>
        <dbReference type="ARBA" id="ARBA00022448"/>
    </source>
</evidence>
<dbReference type="FunFam" id="3.40.30.10:FF:000001">
    <property type="entry name" value="Thioredoxin"/>
    <property type="match status" value="1"/>
</dbReference>
<dbReference type="InterPro" id="IPR036249">
    <property type="entry name" value="Thioredoxin-like_sf"/>
</dbReference>
<feature type="active site" description="Nucleophile" evidence="8">
    <location>
        <position position="37"/>
    </location>
</feature>
<dbReference type="GO" id="GO:0015035">
    <property type="term" value="F:protein-disulfide reductase activity"/>
    <property type="evidence" value="ECO:0007669"/>
    <property type="project" value="UniProtKB-UniRule"/>
</dbReference>
<proteinExistence type="inferred from homology"/>
<keyword evidence="5 9" id="KW-0676">Redox-active center</keyword>
<evidence type="ECO:0000256" key="6">
    <source>
        <dbReference type="NCBIfam" id="TIGR01068"/>
    </source>
</evidence>
<dbReference type="PRINTS" id="PR00421">
    <property type="entry name" value="THIOREDOXIN"/>
</dbReference>
<keyword evidence="2" id="KW-0813">Transport</keyword>
<dbReference type="EMBL" id="FQUL01000031">
    <property type="protein sequence ID" value="SHE86791.1"/>
    <property type="molecule type" value="Genomic_DNA"/>
</dbReference>
<keyword evidence="3" id="KW-0249">Electron transport</keyword>
<dbReference type="PANTHER" id="PTHR45663">
    <property type="entry name" value="GEO12009P1"/>
    <property type="match status" value="1"/>
</dbReference>
<feature type="disulfide bond" description="Redox-active" evidence="9">
    <location>
        <begin position="34"/>
        <end position="37"/>
    </location>
</feature>
<dbReference type="Pfam" id="PF00085">
    <property type="entry name" value="Thioredoxin"/>
    <property type="match status" value="1"/>
</dbReference>
<dbReference type="InterPro" id="IPR013766">
    <property type="entry name" value="Thioredoxin_domain"/>
</dbReference>
<keyword evidence="4 9" id="KW-1015">Disulfide bond</keyword>
<dbReference type="GO" id="GO:0005829">
    <property type="term" value="C:cytosol"/>
    <property type="evidence" value="ECO:0007669"/>
    <property type="project" value="TreeGrafter"/>
</dbReference>
<evidence type="ECO:0000256" key="7">
    <source>
        <dbReference type="PIRNR" id="PIRNR000077"/>
    </source>
</evidence>
<name>A0A1M4WZV1_9ACTN</name>
<dbReference type="Gene3D" id="3.40.30.10">
    <property type="entry name" value="Glutaredoxin"/>
    <property type="match status" value="1"/>
</dbReference>
<reference evidence="12" key="1">
    <citation type="submission" date="2016-11" db="EMBL/GenBank/DDBJ databases">
        <authorList>
            <person name="Varghese N."/>
            <person name="Submissions S."/>
        </authorList>
    </citation>
    <scope>NUCLEOTIDE SEQUENCE [LARGE SCALE GENOMIC DNA]</scope>
    <source>
        <strain evidence="12">DSM 19514</strain>
    </source>
</reference>
<comment type="similarity">
    <text evidence="1 7">Belongs to the thioredoxin family.</text>
</comment>
<dbReference type="GO" id="GO:0045454">
    <property type="term" value="P:cell redox homeostasis"/>
    <property type="evidence" value="ECO:0007669"/>
    <property type="project" value="TreeGrafter"/>
</dbReference>
<dbReference type="SUPFAM" id="SSF52833">
    <property type="entry name" value="Thioredoxin-like"/>
    <property type="match status" value="1"/>
</dbReference>
<dbReference type="CDD" id="cd02947">
    <property type="entry name" value="TRX_family"/>
    <property type="match status" value="1"/>
</dbReference>
<dbReference type="Proteomes" id="UP000184295">
    <property type="component" value="Unassembled WGS sequence"/>
</dbReference>
<evidence type="ECO:0000313" key="12">
    <source>
        <dbReference type="Proteomes" id="UP000184295"/>
    </source>
</evidence>
<feature type="site" description="Contributes to redox potential value" evidence="8">
    <location>
        <position position="35"/>
    </location>
</feature>
<evidence type="ECO:0000259" key="10">
    <source>
        <dbReference type="PROSITE" id="PS51352"/>
    </source>
</evidence>
<dbReference type="AlphaFoldDB" id="A0A1M4WZV1"/>
<dbReference type="OrthoDB" id="9790390at2"/>
<dbReference type="PIRSF" id="PIRSF000077">
    <property type="entry name" value="Thioredoxin"/>
    <property type="match status" value="1"/>
</dbReference>
<dbReference type="RefSeq" id="WP_072791633.1">
    <property type="nucleotide sequence ID" value="NZ_FQUL01000031.1"/>
</dbReference>
<feature type="site" description="Deprotonates C-terminal active site Cys" evidence="8">
    <location>
        <position position="28"/>
    </location>
</feature>
<dbReference type="NCBIfam" id="TIGR01068">
    <property type="entry name" value="thioredoxin"/>
    <property type="match status" value="1"/>
</dbReference>
<evidence type="ECO:0000256" key="9">
    <source>
        <dbReference type="PIRSR" id="PIRSR000077-4"/>
    </source>
</evidence>